<dbReference type="EMBL" id="JANHOG010001181">
    <property type="protein sequence ID" value="KAJ3541932.1"/>
    <property type="molecule type" value="Genomic_DNA"/>
</dbReference>
<reference evidence="1" key="1">
    <citation type="submission" date="2022-07" db="EMBL/GenBank/DDBJ databases">
        <title>Genome Sequence of Phlebia brevispora.</title>
        <authorList>
            <person name="Buettner E."/>
        </authorList>
    </citation>
    <scope>NUCLEOTIDE SEQUENCE</scope>
    <source>
        <strain evidence="1">MPL23</strain>
    </source>
</reference>
<accession>A0ACC1SL10</accession>
<gene>
    <name evidence="1" type="ORF">NM688_g6026</name>
</gene>
<evidence type="ECO:0000313" key="1">
    <source>
        <dbReference type="EMBL" id="KAJ3541932.1"/>
    </source>
</evidence>
<comment type="caution">
    <text evidence="1">The sequence shown here is derived from an EMBL/GenBank/DDBJ whole genome shotgun (WGS) entry which is preliminary data.</text>
</comment>
<dbReference type="Proteomes" id="UP001148662">
    <property type="component" value="Unassembled WGS sequence"/>
</dbReference>
<sequence>MAQSILPPELISRILDCVHSDCSLTKREDLISCSLVSRAWHNLTLSLLRFREVSFTYFTGSQHAQPCTGNAIVQWEGAEGRTQDEGVVTGNSSMIPTKSRALAGLLALFRAYPAIAMAVHELSLVANLTQGAHVTDPSLFIRLLQHLPHLRILHITDVVFAGPIDGIFQAREGVNYQLISLERLSYNAILSYVDSSRLFDMLDVVSSKRILHFLGLFRHIHQLHIDLLETVPGLNDMDLPLAHMPYVERVVAPERGLRNRCGLLRGLNLSTVRYMDLGELGEHDLTTIGHLLSRATNLEGFSCDIFSIWSGAGFLLNVNKVTGFGMLKSPKLRTITFRGVSLAPYSILTLTDILHHLPRRLTSDAAPRRKATDQPPSSALTIHAIFIDEIPMNFDRAARIIQYMQQHDDRHCLHNLEDILLQLTDPSRNAKPIKLQLSHAVYAGEQWRTLINSMFPNLQNMNARLD</sequence>
<organism evidence="1 2">
    <name type="scientific">Phlebia brevispora</name>
    <dbReference type="NCBI Taxonomy" id="194682"/>
    <lineage>
        <taxon>Eukaryota</taxon>
        <taxon>Fungi</taxon>
        <taxon>Dikarya</taxon>
        <taxon>Basidiomycota</taxon>
        <taxon>Agaricomycotina</taxon>
        <taxon>Agaricomycetes</taxon>
        <taxon>Polyporales</taxon>
        <taxon>Meruliaceae</taxon>
        <taxon>Phlebia</taxon>
    </lineage>
</organism>
<evidence type="ECO:0000313" key="2">
    <source>
        <dbReference type="Proteomes" id="UP001148662"/>
    </source>
</evidence>
<name>A0ACC1SL10_9APHY</name>
<proteinExistence type="predicted"/>
<keyword evidence="2" id="KW-1185">Reference proteome</keyword>
<protein>
    <submittedName>
        <fullName evidence="1">Uncharacterized protein</fullName>
    </submittedName>
</protein>